<dbReference type="PANTHER" id="PTHR11188">
    <property type="entry name" value="ARRESTIN DOMAIN CONTAINING PROTEIN"/>
    <property type="match status" value="1"/>
</dbReference>
<dbReference type="GeneTree" id="ENSGT00940000164012"/>
<dbReference type="SUPFAM" id="SSF81296">
    <property type="entry name" value="E set domains"/>
    <property type="match status" value="2"/>
</dbReference>
<dbReference type="Proteomes" id="UP000265000">
    <property type="component" value="Unplaced"/>
</dbReference>
<dbReference type="Pfam" id="PF00339">
    <property type="entry name" value="Arrestin_N"/>
    <property type="match status" value="1"/>
</dbReference>
<dbReference type="Gene3D" id="2.60.40.640">
    <property type="match status" value="2"/>
</dbReference>
<dbReference type="SMART" id="SM01017">
    <property type="entry name" value="Arrestin_C"/>
    <property type="match status" value="1"/>
</dbReference>
<evidence type="ECO:0000313" key="3">
    <source>
        <dbReference type="Ensembl" id="ENSFHEP00000025032.1"/>
    </source>
</evidence>
<dbReference type="STRING" id="8078.ENSFHEP00000025032"/>
<comment type="similarity">
    <text evidence="1">Belongs to the arrestin family.</text>
</comment>
<feature type="domain" description="Arrestin C-terminal-like" evidence="2">
    <location>
        <begin position="179"/>
        <end position="309"/>
    </location>
</feature>
<dbReference type="InterPro" id="IPR011022">
    <property type="entry name" value="Arrestin_C-like"/>
</dbReference>
<name>A0A3Q2QF42_FUNHE</name>
<dbReference type="InterPro" id="IPR050357">
    <property type="entry name" value="Arrestin_domain-protein"/>
</dbReference>
<keyword evidence="4" id="KW-1185">Reference proteome</keyword>
<protein>
    <submittedName>
        <fullName evidence="3">Arrestin domain-containing protein 3-like</fullName>
    </submittedName>
</protein>
<dbReference type="InterPro" id="IPR011021">
    <property type="entry name" value="Arrestin-like_N"/>
</dbReference>
<reference evidence="3" key="1">
    <citation type="submission" date="2025-08" db="UniProtKB">
        <authorList>
            <consortium name="Ensembl"/>
        </authorList>
    </citation>
    <scope>IDENTIFICATION</scope>
</reference>
<evidence type="ECO:0000313" key="4">
    <source>
        <dbReference type="Proteomes" id="UP000265000"/>
    </source>
</evidence>
<evidence type="ECO:0000256" key="1">
    <source>
        <dbReference type="ARBA" id="ARBA00005298"/>
    </source>
</evidence>
<sequence>MFQEAIKNFGINFEALNERNTFSGGDLITGQIRFDLTKETKINAITMKMKGGANVHWSTSSGSGKRKRRKTYSARVDFFTYKSVLVCNAAVNGKTRLPPGTHVYPFSCQLPRGDFPSSFNGIHGRISYSLTVGFDRPWHLSKEFITELNFVNHIDPNQPELWAPLSGSNSKTLCCLCCASGPITMTVSLDKKAFKPGETAKMVCSFSNASSRTATPKVKLQQKQMFYTHSRNSKRMVFKQLAWVSGEPIGAHTSDVQSEILLTVPSSASLTVSNCSILEVDYFIEVSLCVTGSADLTVLFPIILYEVRSHAHPMQYSGANI</sequence>
<evidence type="ECO:0000259" key="2">
    <source>
        <dbReference type="SMART" id="SM01017"/>
    </source>
</evidence>
<dbReference type="GeneID" id="105925437"/>
<organism evidence="3 4">
    <name type="scientific">Fundulus heteroclitus</name>
    <name type="common">Killifish</name>
    <name type="synonym">Mummichog</name>
    <dbReference type="NCBI Taxonomy" id="8078"/>
    <lineage>
        <taxon>Eukaryota</taxon>
        <taxon>Metazoa</taxon>
        <taxon>Chordata</taxon>
        <taxon>Craniata</taxon>
        <taxon>Vertebrata</taxon>
        <taxon>Euteleostomi</taxon>
        <taxon>Actinopterygii</taxon>
        <taxon>Neopterygii</taxon>
        <taxon>Teleostei</taxon>
        <taxon>Neoteleostei</taxon>
        <taxon>Acanthomorphata</taxon>
        <taxon>Ovalentaria</taxon>
        <taxon>Atherinomorphae</taxon>
        <taxon>Cyprinodontiformes</taxon>
        <taxon>Fundulidae</taxon>
        <taxon>Fundulus</taxon>
    </lineage>
</organism>
<dbReference type="InterPro" id="IPR014756">
    <property type="entry name" value="Ig_E-set"/>
</dbReference>
<proteinExistence type="inferred from homology"/>
<reference evidence="3" key="2">
    <citation type="submission" date="2025-09" db="UniProtKB">
        <authorList>
            <consortium name="Ensembl"/>
        </authorList>
    </citation>
    <scope>IDENTIFICATION</scope>
</reference>
<dbReference type="OrthoDB" id="2333384at2759"/>
<dbReference type="Ensembl" id="ENSFHET00000006264.1">
    <property type="protein sequence ID" value="ENSFHEP00000025032.1"/>
    <property type="gene ID" value="ENSFHEG00000006978.1"/>
</dbReference>
<accession>A0A3Q2QF42</accession>
<dbReference type="InterPro" id="IPR014752">
    <property type="entry name" value="Arrestin-like_C"/>
</dbReference>
<dbReference type="GO" id="GO:0005737">
    <property type="term" value="C:cytoplasm"/>
    <property type="evidence" value="ECO:0007669"/>
    <property type="project" value="TreeGrafter"/>
</dbReference>
<dbReference type="GO" id="GO:0005886">
    <property type="term" value="C:plasma membrane"/>
    <property type="evidence" value="ECO:0007669"/>
    <property type="project" value="TreeGrafter"/>
</dbReference>
<dbReference type="AlphaFoldDB" id="A0A3Q2QF42"/>
<dbReference type="Pfam" id="PF02752">
    <property type="entry name" value="Arrestin_C"/>
    <property type="match status" value="1"/>
</dbReference>
<dbReference type="GO" id="GO:0015031">
    <property type="term" value="P:protein transport"/>
    <property type="evidence" value="ECO:0007669"/>
    <property type="project" value="TreeGrafter"/>
</dbReference>
<dbReference type="GO" id="GO:0007399">
    <property type="term" value="P:nervous system development"/>
    <property type="evidence" value="ECO:0007669"/>
    <property type="project" value="UniProtKB-ARBA"/>
</dbReference>
<dbReference type="PANTHER" id="PTHR11188:SF135">
    <property type="entry name" value="ARRESTIN DOMAIN CONTAINING 3-LIKE-RELATED"/>
    <property type="match status" value="1"/>
</dbReference>